<evidence type="ECO:0000256" key="1">
    <source>
        <dbReference type="SAM" id="Coils"/>
    </source>
</evidence>
<keyword evidence="1" id="KW-0175">Coiled coil</keyword>
<protein>
    <submittedName>
        <fullName evidence="2">Uncharacterized protein</fullName>
    </submittedName>
</protein>
<evidence type="ECO:0000313" key="3">
    <source>
        <dbReference type="Proteomes" id="UP000660380"/>
    </source>
</evidence>
<dbReference type="RefSeq" id="WP_029634499.1">
    <property type="nucleotide sequence ID" value="NZ_JACJTA010000060.1"/>
</dbReference>
<sequence>MSTDNREHSLRELEQVRILWQEKLAFLEKDLVAANSAGQRFELIKGIEECQQQIERIAKQQETLKQESQQKTLDILAYLCQKVHDIPLVDRPIEIPGKSQKTEPVVAAHWQELMCFWISKLGQKNNKSEYLGIFTADDVILMLFSSNRLPREARALSSFAMQCLGTEPDLRDETVNLVIDKAIDNLNELDGFNSNRNTLMDEAFYSVMQSRFGKLLRERLLQGYIRSRDARRNKIGGVFLNIAITNSEILNAENATQILTPFLDELTIFCSVQERVYAALHLVELFFRPQVQKNGARIDFLPNGLLRKVVKVLLTAAEQKAVGNDAVSTTAIWAIVWLTSAKICYSYTTYTFADEELDLLRQVVINEKHDAFARSWSALILSVCTSEKTIFAQADWIYEWAVVADGGKPQRKLPKISPLNRPKDIEVMKNLVFSHLPIKFKRDAAIGLGRLGCFIPEMIDPLLEVFQDDTCARDKRDEALVYLVFTGGFQVISVLRQGLNRPKDDTDKYDLSEHCFLGLIGMGNVDALKQKNDSHMHENKFFAERGDLINKLKAKDSTGRWAYYFVYIRAALEEEFLKALESNESIDFEDYGKVIGSCYGEEPNDELKALLKEKYGFDV</sequence>
<organism evidence="2 3">
    <name type="scientific">Scytonema hofmannii FACHB-248</name>
    <dbReference type="NCBI Taxonomy" id="1842502"/>
    <lineage>
        <taxon>Bacteria</taxon>
        <taxon>Bacillati</taxon>
        <taxon>Cyanobacteriota</taxon>
        <taxon>Cyanophyceae</taxon>
        <taxon>Nostocales</taxon>
        <taxon>Scytonemataceae</taxon>
        <taxon>Scytonema</taxon>
    </lineage>
</organism>
<proteinExistence type="predicted"/>
<keyword evidence="3" id="KW-1185">Reference proteome</keyword>
<comment type="caution">
    <text evidence="2">The sequence shown here is derived from an EMBL/GenBank/DDBJ whole genome shotgun (WGS) entry which is preliminary data.</text>
</comment>
<dbReference type="EMBL" id="JACJTA010000060">
    <property type="protein sequence ID" value="MBD2607348.1"/>
    <property type="molecule type" value="Genomic_DNA"/>
</dbReference>
<evidence type="ECO:0000313" key="2">
    <source>
        <dbReference type="EMBL" id="MBD2607348.1"/>
    </source>
</evidence>
<accession>A0ABR8GX72</accession>
<feature type="coiled-coil region" evidence="1">
    <location>
        <begin position="10"/>
        <end position="70"/>
    </location>
</feature>
<gene>
    <name evidence="2" type="ORF">H6G81_23165</name>
</gene>
<dbReference type="Proteomes" id="UP000660380">
    <property type="component" value="Unassembled WGS sequence"/>
</dbReference>
<reference evidence="2 3" key="1">
    <citation type="journal article" date="2020" name="ISME J.">
        <title>Comparative genomics reveals insights into cyanobacterial evolution and habitat adaptation.</title>
        <authorList>
            <person name="Chen M.Y."/>
            <person name="Teng W.K."/>
            <person name="Zhao L."/>
            <person name="Hu C.X."/>
            <person name="Zhou Y.K."/>
            <person name="Han B.P."/>
            <person name="Song L.R."/>
            <person name="Shu W.S."/>
        </authorList>
    </citation>
    <scope>NUCLEOTIDE SEQUENCE [LARGE SCALE GENOMIC DNA]</scope>
    <source>
        <strain evidence="2 3">FACHB-248</strain>
    </source>
</reference>
<name>A0ABR8GX72_9CYAN</name>